<keyword evidence="6" id="KW-1185">Reference proteome</keyword>
<dbReference type="SUPFAM" id="SSF50494">
    <property type="entry name" value="Trypsin-like serine proteases"/>
    <property type="match status" value="1"/>
</dbReference>
<dbReference type="PANTHER" id="PTHR24250">
    <property type="entry name" value="CHYMOTRYPSIN-RELATED"/>
    <property type="match status" value="1"/>
</dbReference>
<dbReference type="SMART" id="SM00020">
    <property type="entry name" value="Tryp_SPc"/>
    <property type="match status" value="1"/>
</dbReference>
<evidence type="ECO:0000259" key="4">
    <source>
        <dbReference type="PROSITE" id="PS50240"/>
    </source>
</evidence>
<evidence type="ECO:0000256" key="3">
    <source>
        <dbReference type="SAM" id="SignalP"/>
    </source>
</evidence>
<name>A0A1J1I7L0_9DIPT</name>
<dbReference type="GO" id="GO:0006508">
    <property type="term" value="P:proteolysis"/>
    <property type="evidence" value="ECO:0007669"/>
    <property type="project" value="InterPro"/>
</dbReference>
<keyword evidence="3" id="KW-0732">Signal</keyword>
<feature type="domain" description="Peptidase S1" evidence="4">
    <location>
        <begin position="164"/>
        <end position="365"/>
    </location>
</feature>
<dbReference type="Gene3D" id="2.40.10.10">
    <property type="entry name" value="Trypsin-like serine proteases"/>
    <property type="match status" value="2"/>
</dbReference>
<reference evidence="5 6" key="1">
    <citation type="submission" date="2015-04" db="EMBL/GenBank/DDBJ databases">
        <authorList>
            <person name="Syromyatnikov M.Y."/>
            <person name="Popov V.N."/>
        </authorList>
    </citation>
    <scope>NUCLEOTIDE SEQUENCE [LARGE SCALE GENOMIC DNA]</scope>
</reference>
<dbReference type="Proteomes" id="UP000183832">
    <property type="component" value="Unassembled WGS sequence"/>
</dbReference>
<comment type="similarity">
    <text evidence="2">Belongs to the peptidase S1 family. CLIP subfamily.</text>
</comment>
<dbReference type="Pfam" id="PF00089">
    <property type="entry name" value="Trypsin"/>
    <property type="match status" value="1"/>
</dbReference>
<dbReference type="InterPro" id="IPR043504">
    <property type="entry name" value="Peptidase_S1_PA_chymotrypsin"/>
</dbReference>
<feature type="signal peptide" evidence="3">
    <location>
        <begin position="1"/>
        <end position="19"/>
    </location>
</feature>
<evidence type="ECO:0000256" key="2">
    <source>
        <dbReference type="ARBA" id="ARBA00024195"/>
    </source>
</evidence>
<evidence type="ECO:0000313" key="5">
    <source>
        <dbReference type="EMBL" id="CRK96248.1"/>
    </source>
</evidence>
<dbReference type="GO" id="GO:0004252">
    <property type="term" value="F:serine-type endopeptidase activity"/>
    <property type="evidence" value="ECO:0007669"/>
    <property type="project" value="InterPro"/>
</dbReference>
<keyword evidence="1" id="KW-1015">Disulfide bond</keyword>
<evidence type="ECO:0000256" key="1">
    <source>
        <dbReference type="ARBA" id="ARBA00023157"/>
    </source>
</evidence>
<evidence type="ECO:0000313" key="6">
    <source>
        <dbReference type="Proteomes" id="UP000183832"/>
    </source>
</evidence>
<dbReference type="PROSITE" id="PS50240">
    <property type="entry name" value="TRYPSIN_DOM"/>
    <property type="match status" value="1"/>
</dbReference>
<dbReference type="OrthoDB" id="7761775at2759"/>
<dbReference type="InterPro" id="IPR001254">
    <property type="entry name" value="Trypsin_dom"/>
</dbReference>
<gene>
    <name evidence="5" type="primary">similar to serine protease</name>
    <name evidence="5" type="ORF">CLUMA_CG009675</name>
</gene>
<dbReference type="STRING" id="568069.A0A1J1I7L0"/>
<proteinExistence type="inferred from homology"/>
<organism evidence="5 6">
    <name type="scientific">Clunio marinus</name>
    <dbReference type="NCBI Taxonomy" id="568069"/>
    <lineage>
        <taxon>Eukaryota</taxon>
        <taxon>Metazoa</taxon>
        <taxon>Ecdysozoa</taxon>
        <taxon>Arthropoda</taxon>
        <taxon>Hexapoda</taxon>
        <taxon>Insecta</taxon>
        <taxon>Pterygota</taxon>
        <taxon>Neoptera</taxon>
        <taxon>Endopterygota</taxon>
        <taxon>Diptera</taxon>
        <taxon>Nematocera</taxon>
        <taxon>Chironomoidea</taxon>
        <taxon>Chironomidae</taxon>
        <taxon>Clunio</taxon>
    </lineage>
</organism>
<protein>
    <submittedName>
        <fullName evidence="5">CLUMA_CG009675, isoform A</fullName>
    </submittedName>
</protein>
<dbReference type="PANTHER" id="PTHR24250:SF27">
    <property type="entry name" value="ELASTASE 2 LIKE"/>
    <property type="match status" value="1"/>
</dbReference>
<dbReference type="AlphaFoldDB" id="A0A1J1I7L0"/>
<dbReference type="InterPro" id="IPR009003">
    <property type="entry name" value="Peptidase_S1_PA"/>
</dbReference>
<feature type="chain" id="PRO_5012204637" evidence="3">
    <location>
        <begin position="20"/>
        <end position="372"/>
    </location>
</feature>
<accession>A0A1J1I7L0</accession>
<sequence length="372" mass="42658">MNTLPKLLLIINLIHSIYCVNLDFTSKFNGNAKRNADKFPSTSNKISKLRLILLSDLKQNEIQQPIDSCWSSSQTLKITAKSCPCNQINCNAPTNDAKRRAISATCMQICCGNRYKKASIRSLSESQLQELRKFSLKTNCEKSNHTNSLVFARIYEKFNEKSICAGVLVHQKFLVTTAICVSNKKPSDLIIKFGSDHKDEVKDIFTHPDFYKTMDTLQDNIALLMLEREIYDGDLPCIIKYNVDDSRCHVYSWAPWRFARIFENSMKVDNVEVFTRGECYTSHLISGNHHEKYVSKGNNNICVGNVNRYQLDINLSGSALTCHQNYPTKPTVLKGLLTWSTEVNYYPHLFTDITQFTDWIERTVNEKYLNSI</sequence>
<dbReference type="EMBL" id="CVRI01000043">
    <property type="protein sequence ID" value="CRK96248.1"/>
    <property type="molecule type" value="Genomic_DNA"/>
</dbReference>